<evidence type="ECO:0000256" key="4">
    <source>
        <dbReference type="ARBA" id="ARBA00022833"/>
    </source>
</evidence>
<accession>A0AAD4J5B4</accession>
<dbReference type="EMBL" id="SDAM02000150">
    <property type="protein sequence ID" value="KAH6827224.1"/>
    <property type="molecule type" value="Genomic_DNA"/>
</dbReference>
<dbReference type="AlphaFoldDB" id="A0AAD4J5B4"/>
<dbReference type="GO" id="GO:0005634">
    <property type="term" value="C:nucleus"/>
    <property type="evidence" value="ECO:0007669"/>
    <property type="project" value="UniProtKB-SubCell"/>
</dbReference>
<keyword evidence="4" id="KW-0862">Zinc</keyword>
<feature type="domain" description="C2H2-type" evidence="10">
    <location>
        <begin position="38"/>
        <end position="65"/>
    </location>
</feature>
<dbReference type="SMART" id="SM00355">
    <property type="entry name" value="ZnF_C2H2"/>
    <property type="match status" value="1"/>
</dbReference>
<evidence type="ECO:0000256" key="1">
    <source>
        <dbReference type="ARBA" id="ARBA00004123"/>
    </source>
</evidence>
<keyword evidence="3 8" id="KW-0863">Zinc-finger</keyword>
<dbReference type="SUPFAM" id="SSF57667">
    <property type="entry name" value="beta-beta-alpha zinc fingers"/>
    <property type="match status" value="1"/>
</dbReference>
<evidence type="ECO:0000313" key="12">
    <source>
        <dbReference type="Proteomes" id="UP001190926"/>
    </source>
</evidence>
<keyword evidence="2" id="KW-0479">Metal-binding</keyword>
<dbReference type="PROSITE" id="PS00028">
    <property type="entry name" value="ZINC_FINGER_C2H2_1"/>
    <property type="match status" value="1"/>
</dbReference>
<evidence type="ECO:0000256" key="6">
    <source>
        <dbReference type="ARBA" id="ARBA00023163"/>
    </source>
</evidence>
<organism evidence="11 12">
    <name type="scientific">Perilla frutescens var. hirtella</name>
    <name type="common">Perilla citriodora</name>
    <name type="synonym">Perilla setoyensis</name>
    <dbReference type="NCBI Taxonomy" id="608512"/>
    <lineage>
        <taxon>Eukaryota</taxon>
        <taxon>Viridiplantae</taxon>
        <taxon>Streptophyta</taxon>
        <taxon>Embryophyta</taxon>
        <taxon>Tracheophyta</taxon>
        <taxon>Spermatophyta</taxon>
        <taxon>Magnoliopsida</taxon>
        <taxon>eudicotyledons</taxon>
        <taxon>Gunneridae</taxon>
        <taxon>Pentapetalae</taxon>
        <taxon>asterids</taxon>
        <taxon>lamiids</taxon>
        <taxon>Lamiales</taxon>
        <taxon>Lamiaceae</taxon>
        <taxon>Nepetoideae</taxon>
        <taxon>Elsholtzieae</taxon>
        <taxon>Perilla</taxon>
    </lineage>
</organism>
<dbReference type="InterPro" id="IPR052426">
    <property type="entry name" value="Plant_dev_regulator"/>
</dbReference>
<feature type="region of interest" description="Disordered" evidence="9">
    <location>
        <begin position="54"/>
        <end position="86"/>
    </location>
</feature>
<dbReference type="PROSITE" id="PS50157">
    <property type="entry name" value="ZINC_FINGER_C2H2_2"/>
    <property type="match status" value="1"/>
</dbReference>
<evidence type="ECO:0000256" key="8">
    <source>
        <dbReference type="PROSITE-ProRule" id="PRU00042"/>
    </source>
</evidence>
<reference evidence="11 12" key="1">
    <citation type="journal article" date="2021" name="Nat. Commun.">
        <title>Incipient diploidization of the medicinal plant Perilla within 10,000 years.</title>
        <authorList>
            <person name="Zhang Y."/>
            <person name="Shen Q."/>
            <person name="Leng L."/>
            <person name="Zhang D."/>
            <person name="Chen S."/>
            <person name="Shi Y."/>
            <person name="Ning Z."/>
            <person name="Chen S."/>
        </authorList>
    </citation>
    <scope>NUCLEOTIDE SEQUENCE [LARGE SCALE GENOMIC DNA]</scope>
    <source>
        <strain evidence="12">cv. PC099</strain>
    </source>
</reference>
<evidence type="ECO:0000256" key="3">
    <source>
        <dbReference type="ARBA" id="ARBA00022771"/>
    </source>
</evidence>
<dbReference type="PANTHER" id="PTHR45801:SF95">
    <property type="entry name" value="OS02G0100900 PROTEIN"/>
    <property type="match status" value="1"/>
</dbReference>
<evidence type="ECO:0000256" key="9">
    <source>
        <dbReference type="SAM" id="MobiDB-lite"/>
    </source>
</evidence>
<dbReference type="Proteomes" id="UP001190926">
    <property type="component" value="Unassembled WGS sequence"/>
</dbReference>
<feature type="compositionally biased region" description="Basic residues" evidence="9">
    <location>
        <begin position="58"/>
        <end position="67"/>
    </location>
</feature>
<dbReference type="InterPro" id="IPR036236">
    <property type="entry name" value="Znf_C2H2_sf"/>
</dbReference>
<keyword evidence="12" id="KW-1185">Reference proteome</keyword>
<dbReference type="InterPro" id="IPR013087">
    <property type="entry name" value="Znf_C2H2_type"/>
</dbReference>
<proteinExistence type="predicted"/>
<name>A0AAD4J5B4_PERFH</name>
<evidence type="ECO:0000256" key="5">
    <source>
        <dbReference type="ARBA" id="ARBA00023015"/>
    </source>
</evidence>
<comment type="caution">
    <text evidence="11">The sequence shown here is derived from an EMBL/GenBank/DDBJ whole genome shotgun (WGS) entry which is preliminary data.</text>
</comment>
<keyword evidence="7" id="KW-0539">Nucleus</keyword>
<dbReference type="PANTHER" id="PTHR45801">
    <property type="entry name" value="OS07G0101800 PROTEIN"/>
    <property type="match status" value="1"/>
</dbReference>
<comment type="subcellular location">
    <subcellularLocation>
        <location evidence="1">Nucleus</location>
    </subcellularLocation>
</comment>
<dbReference type="Gene3D" id="3.30.160.60">
    <property type="entry name" value="Classic Zinc Finger"/>
    <property type="match status" value="1"/>
</dbReference>
<protein>
    <recommendedName>
        <fullName evidence="10">C2H2-type domain-containing protein</fullName>
    </recommendedName>
</protein>
<evidence type="ECO:0000256" key="2">
    <source>
        <dbReference type="ARBA" id="ARBA00022723"/>
    </source>
</evidence>
<dbReference type="GO" id="GO:0008270">
    <property type="term" value="F:zinc ion binding"/>
    <property type="evidence" value="ECO:0007669"/>
    <property type="project" value="UniProtKB-KW"/>
</dbReference>
<evidence type="ECO:0000313" key="11">
    <source>
        <dbReference type="EMBL" id="KAH6827224.1"/>
    </source>
</evidence>
<keyword evidence="5" id="KW-0805">Transcription regulation</keyword>
<gene>
    <name evidence="11" type="ORF">C2S53_000744</name>
</gene>
<keyword evidence="6" id="KW-0804">Transcription</keyword>
<evidence type="ECO:0000256" key="7">
    <source>
        <dbReference type="ARBA" id="ARBA00023242"/>
    </source>
</evidence>
<dbReference type="Pfam" id="PF13912">
    <property type="entry name" value="zf-C2H2_6"/>
    <property type="match status" value="1"/>
</dbReference>
<sequence length="190" mass="22060">MEHHSSSTHYLMLKFPAANNSSMNHYFQESLVWPPRSYRCSFCRREFRSAQALGGHMNVHRRDRARLKQSPPPPPTPTPTPPPLPDNYYSLIQESAAENSSTLTARQIIFTPNNEVREYMNYESRRRSDDDDDEEYCDLDEDDDFVGSNVVGKRHKLMCSTQEIDLELSREIGILGFVRTQVSHHERNTN</sequence>
<feature type="compositionally biased region" description="Pro residues" evidence="9">
    <location>
        <begin position="70"/>
        <end position="85"/>
    </location>
</feature>
<evidence type="ECO:0000259" key="10">
    <source>
        <dbReference type="PROSITE" id="PS50157"/>
    </source>
</evidence>